<proteinExistence type="predicted"/>
<feature type="compositionally biased region" description="Low complexity" evidence="1">
    <location>
        <begin position="399"/>
        <end position="414"/>
    </location>
</feature>
<accession>A0A914Q8S5</accession>
<protein>
    <submittedName>
        <fullName evidence="3">Uncharacterized protein</fullName>
    </submittedName>
</protein>
<organism evidence="2 3">
    <name type="scientific">Panagrolaimus davidi</name>
    <dbReference type="NCBI Taxonomy" id="227884"/>
    <lineage>
        <taxon>Eukaryota</taxon>
        <taxon>Metazoa</taxon>
        <taxon>Ecdysozoa</taxon>
        <taxon>Nematoda</taxon>
        <taxon>Chromadorea</taxon>
        <taxon>Rhabditida</taxon>
        <taxon>Tylenchina</taxon>
        <taxon>Panagrolaimomorpha</taxon>
        <taxon>Panagrolaimoidea</taxon>
        <taxon>Panagrolaimidae</taxon>
        <taxon>Panagrolaimus</taxon>
    </lineage>
</organism>
<evidence type="ECO:0000256" key="1">
    <source>
        <dbReference type="SAM" id="MobiDB-lite"/>
    </source>
</evidence>
<evidence type="ECO:0000313" key="3">
    <source>
        <dbReference type="WBParaSite" id="PDA_v2.g27882.t1"/>
    </source>
</evidence>
<feature type="region of interest" description="Disordered" evidence="1">
    <location>
        <begin position="343"/>
        <end position="437"/>
    </location>
</feature>
<feature type="compositionally biased region" description="Polar residues" evidence="1">
    <location>
        <begin position="383"/>
        <end position="398"/>
    </location>
</feature>
<evidence type="ECO:0000313" key="2">
    <source>
        <dbReference type="Proteomes" id="UP000887578"/>
    </source>
</evidence>
<dbReference type="WBParaSite" id="PDA_v2.g27882.t1">
    <property type="protein sequence ID" value="PDA_v2.g27882.t1"/>
    <property type="gene ID" value="PDA_v2.g27882"/>
</dbReference>
<dbReference type="AlphaFoldDB" id="A0A914Q8S5"/>
<dbReference type="Proteomes" id="UP000887578">
    <property type="component" value="Unplaced"/>
</dbReference>
<feature type="compositionally biased region" description="Low complexity" evidence="1">
    <location>
        <begin position="358"/>
        <end position="377"/>
    </location>
</feature>
<reference evidence="3" key="1">
    <citation type="submission" date="2022-11" db="UniProtKB">
        <authorList>
            <consortium name="WormBaseParasite"/>
        </authorList>
    </citation>
    <scope>IDENTIFICATION</scope>
</reference>
<sequence length="437" mass="49268">MSCGDIFDFYERNEKLKSWDKSSVNDLRSKILKGLNFNDNFEKDAKKSWKNESFSNINKSTLSLHIEVYENSIEVVTSDSFCIKKEGSIKKWENAKQICIDASAFVIQNPFEFPRQQNDKISEPELSQYKASQRLINPSGSAKNSLREAFGEFGGASKPHPTKILGFYKVRELLRSENARTRYNLDSLMFHVEYPHSFGIKDEFLSYDDIKNTEAWKKYEISHLTPRIGRLIGVDFDGQEIITYSAGKSVDLKSANYEARFRHENRKRKNDGVEIATTHTPKKVCHSAVFLPPPPIAAASSTVNVFPQEVINELKDKFDKYSFESPQPPPPSQSSKIFQFQAPPSQTGLVQRIDRSSRNVSSYSPSRTSSRSTIASRNYPSFVRQSGTSIGSNLSNFDSGSIASSTASSNFSSSFVPKGARQQQQQQQKDDGKCSIS</sequence>
<feature type="compositionally biased region" description="Basic and acidic residues" evidence="1">
    <location>
        <begin position="428"/>
        <end position="437"/>
    </location>
</feature>
<keyword evidence="2" id="KW-1185">Reference proteome</keyword>
<name>A0A914Q8S5_9BILA</name>